<dbReference type="EMBL" id="JBJKFK010000073">
    <property type="protein sequence ID" value="KAL3320139.1"/>
    <property type="molecule type" value="Genomic_DNA"/>
</dbReference>
<evidence type="ECO:0000313" key="6">
    <source>
        <dbReference type="EMBL" id="KAL3320139.1"/>
    </source>
</evidence>
<dbReference type="AlphaFoldDB" id="A0ABD2QKV0"/>
<reference evidence="6 7" key="1">
    <citation type="submission" date="2024-11" db="EMBL/GenBank/DDBJ databases">
        <title>Adaptive evolution of stress response genes in parasites aligns with host niche diversity.</title>
        <authorList>
            <person name="Hahn C."/>
            <person name="Resl P."/>
        </authorList>
    </citation>
    <scope>NUCLEOTIDE SEQUENCE [LARGE SCALE GENOMIC DNA]</scope>
    <source>
        <strain evidence="6">EGGRZ-B1_66</strain>
        <tissue evidence="6">Body</tissue>
    </source>
</reference>
<comment type="pathway">
    <text evidence="1">Lipid metabolism; fatty acid beta-oxidation.</text>
</comment>
<keyword evidence="5" id="KW-0413">Isomerase</keyword>
<dbReference type="Pfam" id="PF00378">
    <property type="entry name" value="ECH_1"/>
    <property type="match status" value="1"/>
</dbReference>
<evidence type="ECO:0000256" key="3">
    <source>
        <dbReference type="ARBA" id="ARBA00022832"/>
    </source>
</evidence>
<sequence>MYLNPFLKNNKFVLNSYTLLPKLKFSINKQIDTNVHLLHLEISQPEKKNALSIADFISLKKHIEHLRDTPTLRCGLITGNGNIFTSGIDLSSFGEILNKLKASTDPARKSAILYGSIKELQETLFAIHKVNKPIIAAIDGPCIGAGTDLVCYADIRYCTIDSYFQVKEIILGIPADIGSMQLLPKVVNNQSIAKELIYTGRPFSADEALRLGFVSQVFESRSQMLRKAHETANTICALSPMAMQACKQSLNFSLDHSISDGLDHIAILNSAILQGEEFVESLQALMNKRKPEFKD</sequence>
<keyword evidence="3" id="KW-0276">Fatty acid metabolism</keyword>
<dbReference type="InterPro" id="IPR045002">
    <property type="entry name" value="Ech1-like"/>
</dbReference>
<dbReference type="Gene3D" id="3.90.226.10">
    <property type="entry name" value="2-enoyl-CoA Hydratase, Chain A, domain 1"/>
    <property type="match status" value="1"/>
</dbReference>
<accession>A0ABD2QKV0</accession>
<name>A0ABD2QKV0_9PLAT</name>
<comment type="similarity">
    <text evidence="2">Belongs to the enoyl-CoA hydratase/isomerase family.</text>
</comment>
<proteinExistence type="inferred from homology"/>
<evidence type="ECO:0000256" key="1">
    <source>
        <dbReference type="ARBA" id="ARBA00005005"/>
    </source>
</evidence>
<evidence type="ECO:0000256" key="2">
    <source>
        <dbReference type="ARBA" id="ARBA00005254"/>
    </source>
</evidence>
<dbReference type="PANTHER" id="PTHR43149">
    <property type="entry name" value="ENOYL-COA HYDRATASE"/>
    <property type="match status" value="1"/>
</dbReference>
<dbReference type="CDD" id="cd06558">
    <property type="entry name" value="crotonase-like"/>
    <property type="match status" value="1"/>
</dbReference>
<organism evidence="6 7">
    <name type="scientific">Cichlidogyrus casuarinus</name>
    <dbReference type="NCBI Taxonomy" id="1844966"/>
    <lineage>
        <taxon>Eukaryota</taxon>
        <taxon>Metazoa</taxon>
        <taxon>Spiralia</taxon>
        <taxon>Lophotrochozoa</taxon>
        <taxon>Platyhelminthes</taxon>
        <taxon>Monogenea</taxon>
        <taxon>Monopisthocotylea</taxon>
        <taxon>Dactylogyridea</taxon>
        <taxon>Ancyrocephalidae</taxon>
        <taxon>Cichlidogyrus</taxon>
    </lineage>
</organism>
<dbReference type="FunFam" id="1.10.12.10:FF:000004">
    <property type="entry name" value="Delta3,5-delta2,4-dienoyl-CoA isomerase"/>
    <property type="match status" value="1"/>
</dbReference>
<evidence type="ECO:0000313" key="7">
    <source>
        <dbReference type="Proteomes" id="UP001626550"/>
    </source>
</evidence>
<dbReference type="PANTHER" id="PTHR43149:SF1">
    <property type="entry name" value="DELTA(3,5)-DELTA(2,4)-DIENOYL-COA ISOMERASE, MITOCHONDRIAL"/>
    <property type="match status" value="1"/>
</dbReference>
<dbReference type="Gene3D" id="1.10.12.10">
    <property type="entry name" value="Lyase 2-enoyl-coa Hydratase, Chain A, domain 2"/>
    <property type="match status" value="1"/>
</dbReference>
<evidence type="ECO:0000256" key="5">
    <source>
        <dbReference type="ARBA" id="ARBA00023235"/>
    </source>
</evidence>
<dbReference type="InterPro" id="IPR001753">
    <property type="entry name" value="Enoyl-CoA_hydra/iso"/>
</dbReference>
<evidence type="ECO:0000256" key="4">
    <source>
        <dbReference type="ARBA" id="ARBA00023098"/>
    </source>
</evidence>
<gene>
    <name evidence="6" type="primary">ECH1</name>
    <name evidence="6" type="ORF">Ciccas_001171</name>
</gene>
<dbReference type="GO" id="GO:0006631">
    <property type="term" value="P:fatty acid metabolic process"/>
    <property type="evidence" value="ECO:0007669"/>
    <property type="project" value="UniProtKB-KW"/>
</dbReference>
<dbReference type="SUPFAM" id="SSF52096">
    <property type="entry name" value="ClpP/crotonase"/>
    <property type="match status" value="1"/>
</dbReference>
<keyword evidence="7" id="KW-1185">Reference proteome</keyword>
<dbReference type="InterPro" id="IPR014748">
    <property type="entry name" value="Enoyl-CoA_hydra_C"/>
</dbReference>
<dbReference type="GO" id="GO:0016853">
    <property type="term" value="F:isomerase activity"/>
    <property type="evidence" value="ECO:0007669"/>
    <property type="project" value="UniProtKB-KW"/>
</dbReference>
<dbReference type="Proteomes" id="UP001626550">
    <property type="component" value="Unassembled WGS sequence"/>
</dbReference>
<comment type="caution">
    <text evidence="6">The sequence shown here is derived from an EMBL/GenBank/DDBJ whole genome shotgun (WGS) entry which is preliminary data.</text>
</comment>
<keyword evidence="4" id="KW-0443">Lipid metabolism</keyword>
<dbReference type="InterPro" id="IPR029045">
    <property type="entry name" value="ClpP/crotonase-like_dom_sf"/>
</dbReference>
<protein>
    <submittedName>
        <fullName evidence="6">Enoyl CoA hydratase</fullName>
    </submittedName>
</protein>